<dbReference type="Proteomes" id="UP000314294">
    <property type="component" value="Unassembled WGS sequence"/>
</dbReference>
<dbReference type="EMBL" id="SRLO01000049">
    <property type="protein sequence ID" value="TNN81070.1"/>
    <property type="molecule type" value="Genomic_DNA"/>
</dbReference>
<reference evidence="2 3" key="1">
    <citation type="submission" date="2019-03" db="EMBL/GenBank/DDBJ databases">
        <title>First draft genome of Liparis tanakae, snailfish: a comprehensive survey of snailfish specific genes.</title>
        <authorList>
            <person name="Kim W."/>
            <person name="Song I."/>
            <person name="Jeong J.-H."/>
            <person name="Kim D."/>
            <person name="Kim S."/>
            <person name="Ryu S."/>
            <person name="Song J.Y."/>
            <person name="Lee S.K."/>
        </authorList>
    </citation>
    <scope>NUCLEOTIDE SEQUENCE [LARGE SCALE GENOMIC DNA]</scope>
    <source>
        <tissue evidence="2">Muscle</tissue>
    </source>
</reference>
<dbReference type="AlphaFoldDB" id="A0A4Z2ISV7"/>
<feature type="region of interest" description="Disordered" evidence="1">
    <location>
        <begin position="65"/>
        <end position="120"/>
    </location>
</feature>
<proteinExistence type="predicted"/>
<keyword evidence="3" id="KW-1185">Reference proteome</keyword>
<sequence>MAFVGDCVQQLRAGGEPQRNHQQNHGADLGLLRCHLPGLLHGEPGRLHDPGGVHRHSVWPLGQEVSASRGAVPTSEVWHGAQREHRKKHPLQLPRHAPVHGQIQPERGGGRHPEPQDRVGPPLHELVHSLTFTCSCTRTVY</sequence>
<protein>
    <submittedName>
        <fullName evidence="2">Uncharacterized protein</fullName>
    </submittedName>
</protein>
<gene>
    <name evidence="2" type="ORF">EYF80_008726</name>
</gene>
<feature type="compositionally biased region" description="Basic and acidic residues" evidence="1">
    <location>
        <begin position="108"/>
        <end position="117"/>
    </location>
</feature>
<evidence type="ECO:0000313" key="3">
    <source>
        <dbReference type="Proteomes" id="UP000314294"/>
    </source>
</evidence>
<accession>A0A4Z2ISV7</accession>
<evidence type="ECO:0000313" key="2">
    <source>
        <dbReference type="EMBL" id="TNN81070.1"/>
    </source>
</evidence>
<name>A0A4Z2ISV7_9TELE</name>
<comment type="caution">
    <text evidence="2">The sequence shown here is derived from an EMBL/GenBank/DDBJ whole genome shotgun (WGS) entry which is preliminary data.</text>
</comment>
<evidence type="ECO:0000256" key="1">
    <source>
        <dbReference type="SAM" id="MobiDB-lite"/>
    </source>
</evidence>
<organism evidence="2 3">
    <name type="scientific">Liparis tanakae</name>
    <name type="common">Tanaka's snailfish</name>
    <dbReference type="NCBI Taxonomy" id="230148"/>
    <lineage>
        <taxon>Eukaryota</taxon>
        <taxon>Metazoa</taxon>
        <taxon>Chordata</taxon>
        <taxon>Craniata</taxon>
        <taxon>Vertebrata</taxon>
        <taxon>Euteleostomi</taxon>
        <taxon>Actinopterygii</taxon>
        <taxon>Neopterygii</taxon>
        <taxon>Teleostei</taxon>
        <taxon>Neoteleostei</taxon>
        <taxon>Acanthomorphata</taxon>
        <taxon>Eupercaria</taxon>
        <taxon>Perciformes</taxon>
        <taxon>Cottioidei</taxon>
        <taxon>Cottales</taxon>
        <taxon>Liparidae</taxon>
        <taxon>Liparis</taxon>
    </lineage>
</organism>